<proteinExistence type="predicted"/>
<name>A0A0A8YVV4_ARUDO</name>
<reference evidence="1" key="2">
    <citation type="journal article" date="2015" name="Data Brief">
        <title>Shoot transcriptome of the giant reed, Arundo donax.</title>
        <authorList>
            <person name="Barrero R.A."/>
            <person name="Guerrero F.D."/>
            <person name="Moolhuijzen P."/>
            <person name="Goolsby J.A."/>
            <person name="Tidwell J."/>
            <person name="Bellgard S.E."/>
            <person name="Bellgard M.I."/>
        </authorList>
    </citation>
    <scope>NUCLEOTIDE SEQUENCE</scope>
    <source>
        <tissue evidence="1">Shoot tissue taken approximately 20 cm above the soil surface</tissue>
    </source>
</reference>
<dbReference type="EMBL" id="GBRH01269305">
    <property type="protein sequence ID" value="JAD28590.1"/>
    <property type="molecule type" value="Transcribed_RNA"/>
</dbReference>
<protein>
    <submittedName>
        <fullName evidence="1">Uncharacterized protein</fullName>
    </submittedName>
</protein>
<organism evidence="1">
    <name type="scientific">Arundo donax</name>
    <name type="common">Giant reed</name>
    <name type="synonym">Donax arundinaceus</name>
    <dbReference type="NCBI Taxonomy" id="35708"/>
    <lineage>
        <taxon>Eukaryota</taxon>
        <taxon>Viridiplantae</taxon>
        <taxon>Streptophyta</taxon>
        <taxon>Embryophyta</taxon>
        <taxon>Tracheophyta</taxon>
        <taxon>Spermatophyta</taxon>
        <taxon>Magnoliopsida</taxon>
        <taxon>Liliopsida</taxon>
        <taxon>Poales</taxon>
        <taxon>Poaceae</taxon>
        <taxon>PACMAD clade</taxon>
        <taxon>Arundinoideae</taxon>
        <taxon>Arundineae</taxon>
        <taxon>Arundo</taxon>
    </lineage>
</organism>
<reference evidence="1" key="1">
    <citation type="submission" date="2014-09" db="EMBL/GenBank/DDBJ databases">
        <authorList>
            <person name="Magalhaes I.L.F."/>
            <person name="Oliveira U."/>
            <person name="Santos F.R."/>
            <person name="Vidigal T.H.D.A."/>
            <person name="Brescovit A.D."/>
            <person name="Santos A.J."/>
        </authorList>
    </citation>
    <scope>NUCLEOTIDE SEQUENCE</scope>
    <source>
        <tissue evidence="1">Shoot tissue taken approximately 20 cm above the soil surface</tissue>
    </source>
</reference>
<evidence type="ECO:0000313" key="1">
    <source>
        <dbReference type="EMBL" id="JAD28590.1"/>
    </source>
</evidence>
<accession>A0A0A8YVV4</accession>
<sequence>MRYLLCNHVQNPNCCLKLKRARAHIHTKRGKRVMLQNIKL</sequence>
<dbReference type="AlphaFoldDB" id="A0A0A8YVV4"/>